<proteinExistence type="predicted"/>
<organism evidence="2 3">
    <name type="scientific">Paraglomus brasilianum</name>
    <dbReference type="NCBI Taxonomy" id="144538"/>
    <lineage>
        <taxon>Eukaryota</taxon>
        <taxon>Fungi</taxon>
        <taxon>Fungi incertae sedis</taxon>
        <taxon>Mucoromycota</taxon>
        <taxon>Glomeromycotina</taxon>
        <taxon>Glomeromycetes</taxon>
        <taxon>Paraglomerales</taxon>
        <taxon>Paraglomeraceae</taxon>
        <taxon>Paraglomus</taxon>
    </lineage>
</organism>
<reference evidence="2" key="1">
    <citation type="submission" date="2021-06" db="EMBL/GenBank/DDBJ databases">
        <authorList>
            <person name="Kallberg Y."/>
            <person name="Tangrot J."/>
            <person name="Rosling A."/>
        </authorList>
    </citation>
    <scope>NUCLEOTIDE SEQUENCE</scope>
    <source>
        <strain evidence="2">BR232B</strain>
    </source>
</reference>
<name>A0A9N8VXU8_9GLOM</name>
<dbReference type="Proteomes" id="UP000789739">
    <property type="component" value="Unassembled WGS sequence"/>
</dbReference>
<evidence type="ECO:0000313" key="2">
    <source>
        <dbReference type="EMBL" id="CAG8464808.1"/>
    </source>
</evidence>
<feature type="region of interest" description="Disordered" evidence="1">
    <location>
        <begin position="48"/>
        <end position="71"/>
    </location>
</feature>
<protein>
    <submittedName>
        <fullName evidence="2">9096_t:CDS:1</fullName>
    </submittedName>
</protein>
<evidence type="ECO:0000313" key="3">
    <source>
        <dbReference type="Proteomes" id="UP000789739"/>
    </source>
</evidence>
<dbReference type="AlphaFoldDB" id="A0A9N8VXU8"/>
<gene>
    <name evidence="2" type="ORF">PBRASI_LOCUS775</name>
</gene>
<keyword evidence="3" id="KW-1185">Reference proteome</keyword>
<dbReference type="OrthoDB" id="10320774at2759"/>
<comment type="caution">
    <text evidence="2">The sequence shown here is derived from an EMBL/GenBank/DDBJ whole genome shotgun (WGS) entry which is preliminary data.</text>
</comment>
<accession>A0A9N8VXU8</accession>
<evidence type="ECO:0000256" key="1">
    <source>
        <dbReference type="SAM" id="MobiDB-lite"/>
    </source>
</evidence>
<sequence>MCEDAYLAGYHSITLVLHPTTKVTVNTSEDMLENGLEYVHVIHNSNPMITTSSDRLSDEIESDDSNESDITQGTESLKDEKTFSEKKSEPSESSPLKITDILFLQRKEQKEIAELLTDIHSPTNQAPRYKVSERIPVDLLKDKLKREYTLTMMQTRNFALGGRKPKLSTDKDMKAYIKGLKAAYRLGAVFAFALSHPERITWDEIVEATSAPPDKLQKAIKFAIRIYELFKILGNEAFNKAQNMSLNFMNRLDDEEYSVLIECLKSIKKTK</sequence>
<dbReference type="EMBL" id="CAJVPI010000042">
    <property type="protein sequence ID" value="CAG8464808.1"/>
    <property type="molecule type" value="Genomic_DNA"/>
</dbReference>